<organism evidence="2 3">
    <name type="scientific">Trinickia terrae</name>
    <dbReference type="NCBI Taxonomy" id="2571161"/>
    <lineage>
        <taxon>Bacteria</taxon>
        <taxon>Pseudomonadati</taxon>
        <taxon>Pseudomonadota</taxon>
        <taxon>Betaproteobacteria</taxon>
        <taxon>Burkholderiales</taxon>
        <taxon>Burkholderiaceae</taxon>
        <taxon>Trinickia</taxon>
    </lineage>
</organism>
<evidence type="ECO:0000313" key="2">
    <source>
        <dbReference type="EMBL" id="TKC81447.1"/>
    </source>
</evidence>
<dbReference type="OrthoDB" id="9025100at2"/>
<name>A0A4U1HNY1_9BURK</name>
<keyword evidence="1" id="KW-0472">Membrane</keyword>
<dbReference type="AlphaFoldDB" id="A0A4U1HNY1"/>
<protein>
    <submittedName>
        <fullName evidence="2">Uncharacterized protein</fullName>
    </submittedName>
</protein>
<reference evidence="2 3" key="1">
    <citation type="submission" date="2019-04" db="EMBL/GenBank/DDBJ databases">
        <title>Trinickia sp. 7GSK02, isolated from subtropical forest soil.</title>
        <authorList>
            <person name="Gao Z.-H."/>
            <person name="Qiu L.-H."/>
        </authorList>
    </citation>
    <scope>NUCLEOTIDE SEQUENCE [LARGE SCALE GENOMIC DNA]</scope>
    <source>
        <strain evidence="2 3">7GSK02</strain>
    </source>
</reference>
<evidence type="ECO:0000256" key="1">
    <source>
        <dbReference type="SAM" id="Phobius"/>
    </source>
</evidence>
<gene>
    <name evidence="2" type="ORF">FAZ69_27870</name>
</gene>
<keyword evidence="1" id="KW-0812">Transmembrane</keyword>
<keyword evidence="3" id="KW-1185">Reference proteome</keyword>
<accession>A0A4U1HNY1</accession>
<comment type="caution">
    <text evidence="2">The sequence shown here is derived from an EMBL/GenBank/DDBJ whole genome shotgun (WGS) entry which is preliminary data.</text>
</comment>
<dbReference type="RefSeq" id="WP_136898320.1">
    <property type="nucleotide sequence ID" value="NZ_SWJE01000018.1"/>
</dbReference>
<dbReference type="EMBL" id="SWJE01000018">
    <property type="protein sequence ID" value="TKC81447.1"/>
    <property type="molecule type" value="Genomic_DNA"/>
</dbReference>
<dbReference type="Proteomes" id="UP000305539">
    <property type="component" value="Unassembled WGS sequence"/>
</dbReference>
<keyword evidence="1" id="KW-1133">Transmembrane helix</keyword>
<proteinExistence type="predicted"/>
<evidence type="ECO:0000313" key="3">
    <source>
        <dbReference type="Proteomes" id="UP000305539"/>
    </source>
</evidence>
<feature type="transmembrane region" description="Helical" evidence="1">
    <location>
        <begin position="6"/>
        <end position="27"/>
    </location>
</feature>
<sequence length="116" mass="12876">MTPVKFILRYTAIPLTAIVAVVIWAAVPSSSEIDARQYAALSNAYGNFPLRFRGEIAEAMRRGRISDWDYQSLVRESLANGVALDWPTTGTSDVATERRRLAALVQGDAKFSENRK</sequence>